<comment type="caution">
    <text evidence="1">The sequence shown here is derived from an EMBL/GenBank/DDBJ whole genome shotgun (WGS) entry which is preliminary data.</text>
</comment>
<name>A0A8T9BW64_9HELO</name>
<keyword evidence="2" id="KW-1185">Reference proteome</keyword>
<organism evidence="1 2">
    <name type="scientific">Lachnellula suecica</name>
    <dbReference type="NCBI Taxonomy" id="602035"/>
    <lineage>
        <taxon>Eukaryota</taxon>
        <taxon>Fungi</taxon>
        <taxon>Dikarya</taxon>
        <taxon>Ascomycota</taxon>
        <taxon>Pezizomycotina</taxon>
        <taxon>Leotiomycetes</taxon>
        <taxon>Helotiales</taxon>
        <taxon>Lachnaceae</taxon>
        <taxon>Lachnellula</taxon>
    </lineage>
</organism>
<dbReference type="AlphaFoldDB" id="A0A8T9BW64"/>
<evidence type="ECO:0000313" key="1">
    <source>
        <dbReference type="EMBL" id="TVY65757.1"/>
    </source>
</evidence>
<gene>
    <name evidence="1" type="ORF">LSUE1_G006026</name>
</gene>
<dbReference type="Proteomes" id="UP000469558">
    <property type="component" value="Unassembled WGS sequence"/>
</dbReference>
<sequence>MRLKLAARQAFTVANPDILPSSNLKKITIPNVTAFGLRFHHRHVYSITSGRFQANMTPSLTQSWAESRWSARTDPFWWSCVPRKETAHMKRTVRSYMARVVRHAVVESLRKQGLKSDGTSLDGTDGKLLFATAQFTPESSVLKTPFAEVVRQTDTALATIIKMVEAQKDRLAVPKRVYKPRRRN</sequence>
<dbReference type="OrthoDB" id="5238363at2759"/>
<dbReference type="EMBL" id="QGMK01001613">
    <property type="protein sequence ID" value="TVY65757.1"/>
    <property type="molecule type" value="Genomic_DNA"/>
</dbReference>
<proteinExistence type="predicted"/>
<protein>
    <submittedName>
        <fullName evidence="1">Uncharacterized protein</fullName>
    </submittedName>
</protein>
<reference evidence="1 2" key="1">
    <citation type="submission" date="2018-05" db="EMBL/GenBank/DDBJ databases">
        <title>Genome sequencing and assembly of the regulated plant pathogen Lachnellula willkommii and related sister species for the development of diagnostic species identification markers.</title>
        <authorList>
            <person name="Giroux E."/>
            <person name="Bilodeau G."/>
        </authorList>
    </citation>
    <scope>NUCLEOTIDE SEQUENCE [LARGE SCALE GENOMIC DNA]</scope>
    <source>
        <strain evidence="1 2">CBS 268.59</strain>
    </source>
</reference>
<accession>A0A8T9BW64</accession>
<evidence type="ECO:0000313" key="2">
    <source>
        <dbReference type="Proteomes" id="UP000469558"/>
    </source>
</evidence>